<evidence type="ECO:0000256" key="6">
    <source>
        <dbReference type="SAM" id="Phobius"/>
    </source>
</evidence>
<dbReference type="GO" id="GO:0015179">
    <property type="term" value="F:L-amino acid transmembrane transporter activity"/>
    <property type="evidence" value="ECO:0007669"/>
    <property type="project" value="TreeGrafter"/>
</dbReference>
<dbReference type="AlphaFoldDB" id="A0A4T0EL60"/>
<evidence type="ECO:0000256" key="2">
    <source>
        <dbReference type="ARBA" id="ARBA00008066"/>
    </source>
</evidence>
<sequence length="456" mass="49450">MGFFEKKDALDVESAAHKLDSDSNLESSIKEKSLSWQQASFLLLLEYIVIALLALPSSWASLGYGGGTIATIILGLTAGYTQHVLWRFCLKFPEVRDILDVAVILVGGGKWGKVAWTCAFIGLVLNNVAIMGLHIVQFSLSINTLSDGARCTQVFAVCGTLLMLLISLFRELKHMSLLGAVASGSMLGCIILAMIFSGVQDLPPNHSGGPIIVEPWAREGVGLVDGNNAVLNILYTYVGHILIPTFVADMKNPKDFGKAIYVSITAEIVLFSLAGGIIYSQVGAADMTSPAYGSLQPAFQKTIAAFVLPTVTIVGGVYCLVTAKTVFSRVFAFNSVHRRSHTVKGWSAWIVIIILLWILAYIIGQAIPFFNDLISLISSLFDSWFGFVFWGIGYFFIYRRKSFSGWGVVEAPLNIIITIVGFVLLGLGTYTSVESIIESYDTGSIKSPFSCVDNGF</sequence>
<feature type="transmembrane region" description="Helical" evidence="6">
    <location>
        <begin position="348"/>
        <end position="367"/>
    </location>
</feature>
<dbReference type="EMBL" id="SPOI01000168">
    <property type="protein sequence ID" value="TIB34247.1"/>
    <property type="molecule type" value="Genomic_DNA"/>
</dbReference>
<evidence type="ECO:0000259" key="7">
    <source>
        <dbReference type="Pfam" id="PF01490"/>
    </source>
</evidence>
<dbReference type="Pfam" id="PF01490">
    <property type="entry name" value="Aa_trans"/>
    <property type="match status" value="1"/>
</dbReference>
<evidence type="ECO:0000256" key="1">
    <source>
        <dbReference type="ARBA" id="ARBA00004141"/>
    </source>
</evidence>
<evidence type="ECO:0000256" key="5">
    <source>
        <dbReference type="ARBA" id="ARBA00023136"/>
    </source>
</evidence>
<feature type="transmembrane region" description="Helical" evidence="6">
    <location>
        <begin position="114"/>
        <end position="140"/>
    </location>
</feature>
<feature type="transmembrane region" description="Helical" evidence="6">
    <location>
        <begin position="39"/>
        <end position="56"/>
    </location>
</feature>
<comment type="subcellular location">
    <subcellularLocation>
        <location evidence="1">Membrane</location>
        <topology evidence="1">Multi-pass membrane protein</topology>
    </subcellularLocation>
</comment>
<feature type="transmembrane region" description="Helical" evidence="6">
    <location>
        <begin position="152"/>
        <end position="169"/>
    </location>
</feature>
<evidence type="ECO:0000256" key="3">
    <source>
        <dbReference type="ARBA" id="ARBA00022692"/>
    </source>
</evidence>
<accession>A0A4T0EL60</accession>
<dbReference type="Proteomes" id="UP000310689">
    <property type="component" value="Unassembled WGS sequence"/>
</dbReference>
<gene>
    <name evidence="8" type="ORF">E3P86_02852</name>
</gene>
<dbReference type="InterPro" id="IPR013057">
    <property type="entry name" value="AA_transpt_TM"/>
</dbReference>
<evidence type="ECO:0000313" key="9">
    <source>
        <dbReference type="Proteomes" id="UP000310689"/>
    </source>
</evidence>
<dbReference type="OrthoDB" id="294730at2759"/>
<keyword evidence="5 6" id="KW-0472">Membrane</keyword>
<feature type="transmembrane region" description="Helical" evidence="6">
    <location>
        <begin position="176"/>
        <end position="196"/>
    </location>
</feature>
<feature type="transmembrane region" description="Helical" evidence="6">
    <location>
        <begin position="409"/>
        <end position="430"/>
    </location>
</feature>
<keyword evidence="4 6" id="KW-1133">Transmembrane helix</keyword>
<proteinExistence type="inferred from homology"/>
<evidence type="ECO:0000313" key="8">
    <source>
        <dbReference type="EMBL" id="TIB34247.1"/>
    </source>
</evidence>
<feature type="transmembrane region" description="Helical" evidence="6">
    <location>
        <begin position="260"/>
        <end position="282"/>
    </location>
</feature>
<reference evidence="8 9" key="1">
    <citation type="submission" date="2019-03" db="EMBL/GenBank/DDBJ databases">
        <title>Sequencing 23 genomes of Wallemia ichthyophaga.</title>
        <authorList>
            <person name="Gostincar C."/>
        </authorList>
    </citation>
    <scope>NUCLEOTIDE SEQUENCE [LARGE SCALE GENOMIC DNA]</scope>
    <source>
        <strain evidence="8 9">EXF-6200</strain>
    </source>
</reference>
<feature type="transmembrane region" description="Helical" evidence="6">
    <location>
        <begin position="229"/>
        <end position="248"/>
    </location>
</feature>
<feature type="transmembrane region" description="Helical" evidence="6">
    <location>
        <begin position="302"/>
        <end position="327"/>
    </location>
</feature>
<evidence type="ECO:0000256" key="4">
    <source>
        <dbReference type="ARBA" id="ARBA00022989"/>
    </source>
</evidence>
<protein>
    <recommendedName>
        <fullName evidence="7">Amino acid transporter transmembrane domain-containing protein</fullName>
    </recommendedName>
</protein>
<name>A0A4T0EL60_WALIC</name>
<comment type="caution">
    <text evidence="8">The sequence shown here is derived from an EMBL/GenBank/DDBJ whole genome shotgun (WGS) entry which is preliminary data.</text>
</comment>
<comment type="similarity">
    <text evidence="2">Belongs to the amino acid/polyamine transporter 2 family.</text>
</comment>
<dbReference type="PANTHER" id="PTHR22950:SF20">
    <property type="entry name" value="AMINO ACID TRANSPORTER (EUROFUNG)"/>
    <property type="match status" value="1"/>
</dbReference>
<keyword evidence="3 6" id="KW-0812">Transmembrane</keyword>
<feature type="transmembrane region" description="Helical" evidence="6">
    <location>
        <begin position="373"/>
        <end position="397"/>
    </location>
</feature>
<feature type="domain" description="Amino acid transporter transmembrane" evidence="7">
    <location>
        <begin position="33"/>
        <end position="432"/>
    </location>
</feature>
<dbReference type="PANTHER" id="PTHR22950">
    <property type="entry name" value="AMINO ACID TRANSPORTER"/>
    <property type="match status" value="1"/>
</dbReference>
<dbReference type="GO" id="GO:0016020">
    <property type="term" value="C:membrane"/>
    <property type="evidence" value="ECO:0007669"/>
    <property type="project" value="UniProtKB-SubCell"/>
</dbReference>
<feature type="transmembrane region" description="Helical" evidence="6">
    <location>
        <begin position="62"/>
        <end position="81"/>
    </location>
</feature>
<organism evidence="8 9">
    <name type="scientific">Wallemia ichthyophaga</name>
    <dbReference type="NCBI Taxonomy" id="245174"/>
    <lineage>
        <taxon>Eukaryota</taxon>
        <taxon>Fungi</taxon>
        <taxon>Dikarya</taxon>
        <taxon>Basidiomycota</taxon>
        <taxon>Wallemiomycotina</taxon>
        <taxon>Wallemiomycetes</taxon>
        <taxon>Wallemiales</taxon>
        <taxon>Wallemiaceae</taxon>
        <taxon>Wallemia</taxon>
    </lineage>
</organism>